<name>A0A413X209_BACUN</name>
<organism evidence="1 2">
    <name type="scientific">Bacteroides uniformis</name>
    <dbReference type="NCBI Taxonomy" id="820"/>
    <lineage>
        <taxon>Bacteria</taxon>
        <taxon>Pseudomonadati</taxon>
        <taxon>Bacteroidota</taxon>
        <taxon>Bacteroidia</taxon>
        <taxon>Bacteroidales</taxon>
        <taxon>Bacteroidaceae</taxon>
        <taxon>Bacteroides</taxon>
    </lineage>
</organism>
<dbReference type="AlphaFoldDB" id="A0A413X209"/>
<gene>
    <name evidence="1" type="ORF">DW873_16000</name>
</gene>
<evidence type="ECO:0000313" key="1">
    <source>
        <dbReference type="EMBL" id="RHB69767.1"/>
    </source>
</evidence>
<dbReference type="InterPro" id="IPR014094">
    <property type="entry name" value="LpoB"/>
</dbReference>
<dbReference type="Pfam" id="PF13036">
    <property type="entry name" value="LpoB"/>
    <property type="match status" value="1"/>
</dbReference>
<accession>A0A413X209</accession>
<evidence type="ECO:0000313" key="2">
    <source>
        <dbReference type="Proteomes" id="UP000286114"/>
    </source>
</evidence>
<dbReference type="Gene3D" id="3.40.50.10610">
    <property type="entry name" value="ABC-type transport auxiliary lipoprotein component"/>
    <property type="match status" value="1"/>
</dbReference>
<comment type="caution">
    <text evidence="1">The sequence shown here is derived from an EMBL/GenBank/DDBJ whole genome shotgun (WGS) entry which is preliminary data.</text>
</comment>
<protein>
    <submittedName>
        <fullName evidence="1">Penicillin-binding protein activator LpoB</fullName>
    </submittedName>
</protein>
<sequence>MRFVIITIIMTACIFKGYAQSNDDDRQVVGVAEFSCKENSPYTGLVTEKVVEMLTNSKRFRVVDRTSREKITQELELQKSEAFIDSDNLVEQDVAVAAEKMITGEIVKIPVYRMKNGDGTIRGYKASVAFQMKIVDVATGLSTEATSFEGKASDECLSPESAVTMAMMSLQDRMAEYFRINFPITAKLMKIVKEKNGVAEIILIKAGKKHGIKVGDKFNVEVLEILDGEILPTTLGIVTVTALKGEAYSECKVSKKEGKAIYENFNANKQIKCFLIIK</sequence>
<proteinExistence type="predicted"/>
<reference evidence="1 2" key="1">
    <citation type="submission" date="2018-08" db="EMBL/GenBank/DDBJ databases">
        <title>A genome reference for cultivated species of the human gut microbiota.</title>
        <authorList>
            <person name="Zou Y."/>
            <person name="Xue W."/>
            <person name="Luo G."/>
        </authorList>
    </citation>
    <scope>NUCLEOTIDE SEQUENCE [LARGE SCALE GENOMIC DNA]</scope>
    <source>
        <strain evidence="1 2">AM39-1</strain>
    </source>
</reference>
<dbReference type="Proteomes" id="UP000286114">
    <property type="component" value="Unassembled WGS sequence"/>
</dbReference>
<dbReference type="EMBL" id="QSHA01000014">
    <property type="protein sequence ID" value="RHB69767.1"/>
    <property type="molecule type" value="Genomic_DNA"/>
</dbReference>
<dbReference type="RefSeq" id="WP_117693471.1">
    <property type="nucleotide sequence ID" value="NZ_JAQCPB010000015.1"/>
</dbReference>